<organism evidence="2 3">
    <name type="scientific">Ensete ventricosum</name>
    <name type="common">Abyssinian banana</name>
    <name type="synonym">Musa ensete</name>
    <dbReference type="NCBI Taxonomy" id="4639"/>
    <lineage>
        <taxon>Eukaryota</taxon>
        <taxon>Viridiplantae</taxon>
        <taxon>Streptophyta</taxon>
        <taxon>Embryophyta</taxon>
        <taxon>Tracheophyta</taxon>
        <taxon>Spermatophyta</taxon>
        <taxon>Magnoliopsida</taxon>
        <taxon>Liliopsida</taxon>
        <taxon>Zingiberales</taxon>
        <taxon>Musaceae</taxon>
        <taxon>Ensete</taxon>
    </lineage>
</organism>
<feature type="transmembrane region" description="Helical" evidence="1">
    <location>
        <begin position="68"/>
        <end position="87"/>
    </location>
</feature>
<accession>A0A427AP39</accession>
<keyword evidence="1" id="KW-1133">Transmembrane helix</keyword>
<name>A0A427AP39_ENSVE</name>
<gene>
    <name evidence="2" type="ORF">B296_00000303</name>
</gene>
<protein>
    <submittedName>
        <fullName evidence="2">Uncharacterized protein</fullName>
    </submittedName>
</protein>
<comment type="caution">
    <text evidence="2">The sequence shown here is derived from an EMBL/GenBank/DDBJ whole genome shotgun (WGS) entry which is preliminary data.</text>
</comment>
<evidence type="ECO:0000313" key="3">
    <source>
        <dbReference type="Proteomes" id="UP000287651"/>
    </source>
</evidence>
<dbReference type="EMBL" id="AMZH03001783">
    <property type="protein sequence ID" value="RRT77996.1"/>
    <property type="molecule type" value="Genomic_DNA"/>
</dbReference>
<sequence length="125" mass="12947">MRSKTLDSNVLLPPITFDSSNSELRVKILATGAPPATPYHGRWPHLYAASVAVSHVASLEMGSRGVKMARAVAFVLLLVLVSSALPAEARALVLQSLPKGSESPSQASGCTYVSGNAGGDCTVGR</sequence>
<reference evidence="2 3" key="1">
    <citation type="journal article" date="2014" name="Agronomy (Basel)">
        <title>A Draft Genome Sequence for Ensete ventricosum, the Drought-Tolerant Tree Against Hunger.</title>
        <authorList>
            <person name="Harrison J."/>
            <person name="Moore K.A."/>
            <person name="Paszkiewicz K."/>
            <person name="Jones T."/>
            <person name="Grant M."/>
            <person name="Ambacheew D."/>
            <person name="Muzemil S."/>
            <person name="Studholme D.J."/>
        </authorList>
    </citation>
    <scope>NUCLEOTIDE SEQUENCE [LARGE SCALE GENOMIC DNA]</scope>
</reference>
<evidence type="ECO:0000256" key="1">
    <source>
        <dbReference type="SAM" id="Phobius"/>
    </source>
</evidence>
<dbReference type="AlphaFoldDB" id="A0A427AP39"/>
<keyword evidence="1" id="KW-0472">Membrane</keyword>
<dbReference type="Proteomes" id="UP000287651">
    <property type="component" value="Unassembled WGS sequence"/>
</dbReference>
<keyword evidence="1" id="KW-0812">Transmembrane</keyword>
<evidence type="ECO:0000313" key="2">
    <source>
        <dbReference type="EMBL" id="RRT77996.1"/>
    </source>
</evidence>
<proteinExistence type="predicted"/>